<evidence type="ECO:0000256" key="7">
    <source>
        <dbReference type="ARBA" id="ARBA00022729"/>
    </source>
</evidence>
<dbReference type="PANTHER" id="PTHR32552:SF68">
    <property type="entry name" value="FERRICHROME OUTER MEMBRANE TRANSPORTER_PHAGE RECEPTOR"/>
    <property type="match status" value="1"/>
</dbReference>
<evidence type="ECO:0000256" key="15">
    <source>
        <dbReference type="PROSITE-ProRule" id="PRU10144"/>
    </source>
</evidence>
<evidence type="ECO:0000256" key="1">
    <source>
        <dbReference type="ARBA" id="ARBA00004571"/>
    </source>
</evidence>
<keyword evidence="8" id="KW-0408">Iron</keyword>
<evidence type="ECO:0000256" key="10">
    <source>
        <dbReference type="ARBA" id="ARBA00023077"/>
    </source>
</evidence>
<dbReference type="CDD" id="cd01347">
    <property type="entry name" value="ligand_gated_channel"/>
    <property type="match status" value="1"/>
</dbReference>
<evidence type="ECO:0000256" key="5">
    <source>
        <dbReference type="ARBA" id="ARBA00022496"/>
    </source>
</evidence>
<dbReference type="Gene3D" id="2.170.130.10">
    <property type="entry name" value="TonB-dependent receptor, plug domain"/>
    <property type="match status" value="1"/>
</dbReference>
<keyword evidence="3 14" id="KW-0813">Transport</keyword>
<evidence type="ECO:0000256" key="2">
    <source>
        <dbReference type="ARBA" id="ARBA00009810"/>
    </source>
</evidence>
<evidence type="ECO:0000256" key="13">
    <source>
        <dbReference type="ARBA" id="ARBA00023237"/>
    </source>
</evidence>
<keyword evidence="11 14" id="KW-0472">Membrane</keyword>
<dbReference type="InterPro" id="IPR012910">
    <property type="entry name" value="Plug_dom"/>
</dbReference>
<keyword evidence="5" id="KW-0410">Iron transport</keyword>
<gene>
    <name evidence="20" type="ORF">ACFSUD_15290</name>
</gene>
<proteinExistence type="inferred from homology"/>
<dbReference type="EMBL" id="JBHUMP010000015">
    <property type="protein sequence ID" value="MFD2740948.1"/>
    <property type="molecule type" value="Genomic_DNA"/>
</dbReference>
<comment type="caution">
    <text evidence="20">The sequence shown here is derived from an EMBL/GenBank/DDBJ whole genome shotgun (WGS) entry which is preliminary data.</text>
</comment>
<sequence length="695" mass="75759">MLCMRSSLSVCALLAAVPALAQDIALDAITIEDQSERGLFGETVAFDSRGITRLDTPIAETPRAINVVTAQQMQERGARSVEEALSYATGVNAGQWGQDARSDWYNIRGFNPTTFHDGLVSRFGYYNDVKPETFLLESVAVLRGPASGLYGNGEVGGVVNTMSKTSARQSPNIVQLSFGNHARKQVGLDFGGDLKADGTLSYRLVGLARDAATGVNFSHDDALALAPSITWRPTADTELTLLARYQKNDATPDIQFASIYGTLLPAPNGAFLDSDLFVGEPDFDRFDAEHASLTAFFSHRFNDTWTMNLNARWIDAQAQYNHAWWAFDDYPTRYNPDGTIDRTVYRAENTMESFNMAASATARYALGGWDMQTLIGLDYTRALYDSDTAYGAQNGPIDPFDPSYTGVSIGAVTDTPANTVEEAGAYVQTRASLNDRLHIDAGLRYGWIESGETGGTFSGRTVNATDHALSTNMALLYRFDNGLAPYASYAESFRQEIVGADASGRAFEPTQGRQYELGVKFQPAGPQTLFSAAVFDLTKSNLALADPANPGFQVQSGEANSRGVELELKHRIGDVFLDVGYTWLDTENVSGHWIAQVPADFGSIWADWRPQGGVLEGWILGAGIRHIGEKWEGSDSQRTPAVTLLDASLGWSNDDYDVRLNLQNLTDKDHLSFCDTGACYFGQGRSVSLTGTMKF</sequence>
<feature type="chain" id="PRO_5046047974" evidence="17">
    <location>
        <begin position="22"/>
        <end position="695"/>
    </location>
</feature>
<keyword evidence="4 14" id="KW-1134">Transmembrane beta strand</keyword>
<evidence type="ECO:0000256" key="14">
    <source>
        <dbReference type="PROSITE-ProRule" id="PRU01360"/>
    </source>
</evidence>
<dbReference type="PANTHER" id="PTHR32552">
    <property type="entry name" value="FERRICHROME IRON RECEPTOR-RELATED"/>
    <property type="match status" value="1"/>
</dbReference>
<evidence type="ECO:0000259" key="19">
    <source>
        <dbReference type="Pfam" id="PF07715"/>
    </source>
</evidence>
<dbReference type="InterPro" id="IPR010917">
    <property type="entry name" value="TonB_rcpt_CS"/>
</dbReference>
<evidence type="ECO:0000256" key="8">
    <source>
        <dbReference type="ARBA" id="ARBA00023004"/>
    </source>
</evidence>
<dbReference type="Proteomes" id="UP001597474">
    <property type="component" value="Unassembled WGS sequence"/>
</dbReference>
<evidence type="ECO:0000313" key="21">
    <source>
        <dbReference type="Proteomes" id="UP001597474"/>
    </source>
</evidence>
<dbReference type="InterPro" id="IPR010105">
    <property type="entry name" value="TonB_sidphr_rcpt"/>
</dbReference>
<feature type="short sequence motif" description="TonB C-terminal box" evidence="15">
    <location>
        <begin position="678"/>
        <end position="695"/>
    </location>
</feature>
<dbReference type="NCBIfam" id="TIGR01783">
    <property type="entry name" value="TonB-siderophor"/>
    <property type="match status" value="1"/>
</dbReference>
<evidence type="ECO:0000256" key="11">
    <source>
        <dbReference type="ARBA" id="ARBA00023136"/>
    </source>
</evidence>
<reference evidence="21" key="1">
    <citation type="journal article" date="2019" name="Int. J. Syst. Evol. Microbiol.">
        <title>The Global Catalogue of Microorganisms (GCM) 10K type strain sequencing project: providing services to taxonomists for standard genome sequencing and annotation.</title>
        <authorList>
            <consortium name="The Broad Institute Genomics Platform"/>
            <consortium name="The Broad Institute Genome Sequencing Center for Infectious Disease"/>
            <person name="Wu L."/>
            <person name="Ma J."/>
        </authorList>
    </citation>
    <scope>NUCLEOTIDE SEQUENCE [LARGE SCALE GENOMIC DNA]</scope>
    <source>
        <strain evidence="21">TISTR 2562</strain>
    </source>
</reference>
<dbReference type="InterPro" id="IPR039426">
    <property type="entry name" value="TonB-dep_rcpt-like"/>
</dbReference>
<keyword evidence="12 20" id="KW-0675">Receptor</keyword>
<dbReference type="InterPro" id="IPR037066">
    <property type="entry name" value="Plug_dom_sf"/>
</dbReference>
<evidence type="ECO:0000259" key="18">
    <source>
        <dbReference type="Pfam" id="PF00593"/>
    </source>
</evidence>
<dbReference type="InterPro" id="IPR000531">
    <property type="entry name" value="Beta-barrel_TonB"/>
</dbReference>
<organism evidence="20 21">
    <name type="scientific">Sulfitobacter aestuarii</name>
    <dbReference type="NCBI Taxonomy" id="2161676"/>
    <lineage>
        <taxon>Bacteria</taxon>
        <taxon>Pseudomonadati</taxon>
        <taxon>Pseudomonadota</taxon>
        <taxon>Alphaproteobacteria</taxon>
        <taxon>Rhodobacterales</taxon>
        <taxon>Roseobacteraceae</taxon>
        <taxon>Sulfitobacter</taxon>
    </lineage>
</organism>
<dbReference type="Gene3D" id="2.40.170.20">
    <property type="entry name" value="TonB-dependent receptor, beta-barrel domain"/>
    <property type="match status" value="1"/>
</dbReference>
<evidence type="ECO:0000256" key="3">
    <source>
        <dbReference type="ARBA" id="ARBA00022448"/>
    </source>
</evidence>
<evidence type="ECO:0000256" key="9">
    <source>
        <dbReference type="ARBA" id="ARBA00023065"/>
    </source>
</evidence>
<comment type="similarity">
    <text evidence="2 14 16">Belongs to the TonB-dependent receptor family.</text>
</comment>
<dbReference type="PROSITE" id="PS01156">
    <property type="entry name" value="TONB_DEPENDENT_REC_2"/>
    <property type="match status" value="1"/>
</dbReference>
<dbReference type="Pfam" id="PF00593">
    <property type="entry name" value="TonB_dep_Rec_b-barrel"/>
    <property type="match status" value="1"/>
</dbReference>
<feature type="signal peptide" evidence="17">
    <location>
        <begin position="1"/>
        <end position="21"/>
    </location>
</feature>
<dbReference type="SUPFAM" id="SSF56935">
    <property type="entry name" value="Porins"/>
    <property type="match status" value="1"/>
</dbReference>
<evidence type="ECO:0000256" key="12">
    <source>
        <dbReference type="ARBA" id="ARBA00023170"/>
    </source>
</evidence>
<protein>
    <submittedName>
        <fullName evidence="20">TonB-dependent siderophore receptor</fullName>
    </submittedName>
</protein>
<dbReference type="Pfam" id="PF07715">
    <property type="entry name" value="Plug"/>
    <property type="match status" value="1"/>
</dbReference>
<comment type="subcellular location">
    <subcellularLocation>
        <location evidence="1 14">Cell outer membrane</location>
        <topology evidence="1 14">Multi-pass membrane protein</topology>
    </subcellularLocation>
</comment>
<dbReference type="InterPro" id="IPR036942">
    <property type="entry name" value="Beta-barrel_TonB_sf"/>
</dbReference>
<dbReference type="PROSITE" id="PS52016">
    <property type="entry name" value="TONB_DEPENDENT_REC_3"/>
    <property type="match status" value="1"/>
</dbReference>
<keyword evidence="7 17" id="KW-0732">Signal</keyword>
<keyword evidence="9" id="KW-0406">Ion transport</keyword>
<feature type="domain" description="TonB-dependent receptor-like beta-barrel" evidence="18">
    <location>
        <begin position="231"/>
        <end position="665"/>
    </location>
</feature>
<name>A0ABW5U6H6_9RHOB</name>
<dbReference type="RefSeq" id="WP_386375375.1">
    <property type="nucleotide sequence ID" value="NZ_JBHUMP010000015.1"/>
</dbReference>
<keyword evidence="10 16" id="KW-0798">TonB box</keyword>
<feature type="domain" description="TonB-dependent receptor plug" evidence="19">
    <location>
        <begin position="58"/>
        <end position="158"/>
    </location>
</feature>
<evidence type="ECO:0000256" key="4">
    <source>
        <dbReference type="ARBA" id="ARBA00022452"/>
    </source>
</evidence>
<evidence type="ECO:0000313" key="20">
    <source>
        <dbReference type="EMBL" id="MFD2740948.1"/>
    </source>
</evidence>
<accession>A0ABW5U6H6</accession>
<keyword evidence="6 14" id="KW-0812">Transmembrane</keyword>
<evidence type="ECO:0000256" key="6">
    <source>
        <dbReference type="ARBA" id="ARBA00022692"/>
    </source>
</evidence>
<keyword evidence="13 14" id="KW-0998">Cell outer membrane</keyword>
<keyword evidence="21" id="KW-1185">Reference proteome</keyword>
<evidence type="ECO:0000256" key="16">
    <source>
        <dbReference type="RuleBase" id="RU003357"/>
    </source>
</evidence>
<evidence type="ECO:0000256" key="17">
    <source>
        <dbReference type="SAM" id="SignalP"/>
    </source>
</evidence>